<sequence length="365" mass="40449">MDALMQRKDLEFTTENLLHVYYVVKPRKNLKTQMLEGNHYLRLRKPNQPQTRLVMDSPDKDQYLNDFVWISSQWEFSYGAPDLFSIPRYRGYVPVAAISVVNNYGRARKVSDLIDYVPLYHYTIPLQFARIGHPVLPPLRIRDQAPGQGAHSRTSWDIDLGDEGDDEEAKGEDGKEVNQVPTAAPLVPTLDSIIVPSSNSDCANDIAIVETSEIVDEVPNPAMPVLTEDQSVMPSSMAGGKRKGKQPIEGTYRQKKGKRTRSKDHETCVALGNVVMLPQDVADHAAETSAEFKGKLFQLPASPGRYSPMILPDFNKEKYPTLPVDEGDVNIAGGGVLDDRSAVPLSFRMAGLSSVIGVATKMKLP</sequence>
<feature type="region of interest" description="Disordered" evidence="1">
    <location>
        <begin position="233"/>
        <end position="264"/>
    </location>
</feature>
<keyword evidence="3" id="KW-1185">Reference proteome</keyword>
<evidence type="ECO:0000313" key="2">
    <source>
        <dbReference type="EMBL" id="GFY93007.1"/>
    </source>
</evidence>
<feature type="region of interest" description="Disordered" evidence="1">
    <location>
        <begin position="142"/>
        <end position="177"/>
    </location>
</feature>
<feature type="compositionally biased region" description="Basic residues" evidence="1">
    <location>
        <begin position="253"/>
        <end position="262"/>
    </location>
</feature>
<dbReference type="EMBL" id="BJWL01000008">
    <property type="protein sequence ID" value="GFY93007.1"/>
    <property type="molecule type" value="Genomic_DNA"/>
</dbReference>
<dbReference type="Proteomes" id="UP000585474">
    <property type="component" value="Unassembled WGS sequence"/>
</dbReference>
<evidence type="ECO:0000256" key="1">
    <source>
        <dbReference type="SAM" id="MobiDB-lite"/>
    </source>
</evidence>
<evidence type="ECO:0000313" key="3">
    <source>
        <dbReference type="Proteomes" id="UP000585474"/>
    </source>
</evidence>
<accession>A0A7J0F4Z9</accession>
<organism evidence="2 3">
    <name type="scientific">Actinidia rufa</name>
    <dbReference type="NCBI Taxonomy" id="165716"/>
    <lineage>
        <taxon>Eukaryota</taxon>
        <taxon>Viridiplantae</taxon>
        <taxon>Streptophyta</taxon>
        <taxon>Embryophyta</taxon>
        <taxon>Tracheophyta</taxon>
        <taxon>Spermatophyta</taxon>
        <taxon>Magnoliopsida</taxon>
        <taxon>eudicotyledons</taxon>
        <taxon>Gunneridae</taxon>
        <taxon>Pentapetalae</taxon>
        <taxon>asterids</taxon>
        <taxon>Ericales</taxon>
        <taxon>Actinidiaceae</taxon>
        <taxon>Actinidia</taxon>
    </lineage>
</organism>
<gene>
    <name evidence="2" type="ORF">Acr_08g0014030</name>
</gene>
<comment type="caution">
    <text evidence="2">The sequence shown here is derived from an EMBL/GenBank/DDBJ whole genome shotgun (WGS) entry which is preliminary data.</text>
</comment>
<feature type="compositionally biased region" description="Acidic residues" evidence="1">
    <location>
        <begin position="159"/>
        <end position="170"/>
    </location>
</feature>
<proteinExistence type="predicted"/>
<name>A0A7J0F4Z9_9ERIC</name>
<protein>
    <submittedName>
        <fullName evidence="2">Uncharacterized protein</fullName>
    </submittedName>
</protein>
<reference evidence="2 3" key="1">
    <citation type="submission" date="2019-07" db="EMBL/GenBank/DDBJ databases">
        <title>De Novo Assembly of kiwifruit Actinidia rufa.</title>
        <authorList>
            <person name="Sugita-Konishi S."/>
            <person name="Sato K."/>
            <person name="Mori E."/>
            <person name="Abe Y."/>
            <person name="Kisaki G."/>
            <person name="Hamano K."/>
            <person name="Suezawa K."/>
            <person name="Otani M."/>
            <person name="Fukuda T."/>
            <person name="Manabe T."/>
            <person name="Gomi K."/>
            <person name="Tabuchi M."/>
            <person name="Akimitsu K."/>
            <person name="Kataoka I."/>
        </authorList>
    </citation>
    <scope>NUCLEOTIDE SEQUENCE [LARGE SCALE GENOMIC DNA]</scope>
    <source>
        <strain evidence="3">cv. Fuchu</strain>
    </source>
</reference>
<dbReference type="AlphaFoldDB" id="A0A7J0F4Z9"/>